<protein>
    <submittedName>
        <fullName evidence="1">Uncharacterized protein</fullName>
    </submittedName>
</protein>
<sequence>MSNKLQTAVEIAEEIKLQLIPMMVEIENEGEEDTYIMCRGIYRQMKGLIENLKEVSGGGVIREIIMNLCVTNWKLARVK</sequence>
<reference evidence="1 2" key="1">
    <citation type="journal article" date="2017" name="Nat. Microbiol.">
        <title>Natural product diversity associated with the nematode symbionts Photorhabdus and Xenorhabdus.</title>
        <authorList>
            <person name="Tobias N.J."/>
            <person name="Wolff H."/>
            <person name="Djahanschiri B."/>
            <person name="Grundmann F."/>
            <person name="Kronenwerth M."/>
            <person name="Shi Y.M."/>
            <person name="Simonyi S."/>
            <person name="Grun P."/>
            <person name="Shapiro-Ilan D."/>
            <person name="Pidot S.J."/>
            <person name="Stinear T.P."/>
            <person name="Ebersberger I."/>
            <person name="Bode H.B."/>
        </authorList>
    </citation>
    <scope>NUCLEOTIDE SEQUENCE [LARGE SCALE GENOMIC DNA]</scope>
    <source>
        <strain evidence="1 2">DSM 17904</strain>
    </source>
</reference>
<evidence type="ECO:0000313" key="2">
    <source>
        <dbReference type="Proteomes" id="UP000222366"/>
    </source>
</evidence>
<dbReference type="AlphaFoldDB" id="A0A2D0KAY8"/>
<gene>
    <name evidence="1" type="ORF">Xsto_03897</name>
</gene>
<proteinExistence type="predicted"/>
<keyword evidence="2" id="KW-1185">Reference proteome</keyword>
<dbReference type="EMBL" id="NJAJ01000064">
    <property type="protein sequence ID" value="PHM60530.1"/>
    <property type="molecule type" value="Genomic_DNA"/>
</dbReference>
<dbReference type="RefSeq" id="WP_099126126.1">
    <property type="nucleotide sequence ID" value="NZ_CAWNRH010000142.1"/>
</dbReference>
<organism evidence="1 2">
    <name type="scientific">Xenorhabdus stockiae</name>
    <dbReference type="NCBI Taxonomy" id="351614"/>
    <lineage>
        <taxon>Bacteria</taxon>
        <taxon>Pseudomonadati</taxon>
        <taxon>Pseudomonadota</taxon>
        <taxon>Gammaproteobacteria</taxon>
        <taxon>Enterobacterales</taxon>
        <taxon>Morganellaceae</taxon>
        <taxon>Xenorhabdus</taxon>
    </lineage>
</organism>
<dbReference type="Proteomes" id="UP000222366">
    <property type="component" value="Unassembled WGS sequence"/>
</dbReference>
<comment type="caution">
    <text evidence="1">The sequence shown here is derived from an EMBL/GenBank/DDBJ whole genome shotgun (WGS) entry which is preliminary data.</text>
</comment>
<name>A0A2D0KAY8_9GAMM</name>
<accession>A0A2D0KAY8</accession>
<evidence type="ECO:0000313" key="1">
    <source>
        <dbReference type="EMBL" id="PHM60530.1"/>
    </source>
</evidence>